<organism evidence="1 2">
    <name type="scientific">Neophaeococcomyces mojaviensis</name>
    <dbReference type="NCBI Taxonomy" id="3383035"/>
    <lineage>
        <taxon>Eukaryota</taxon>
        <taxon>Fungi</taxon>
        <taxon>Dikarya</taxon>
        <taxon>Ascomycota</taxon>
        <taxon>Pezizomycotina</taxon>
        <taxon>Eurotiomycetes</taxon>
        <taxon>Chaetothyriomycetidae</taxon>
        <taxon>Chaetothyriales</taxon>
        <taxon>Chaetothyriales incertae sedis</taxon>
        <taxon>Neophaeococcomyces</taxon>
    </lineage>
</organism>
<sequence length="458" mass="49821">MASDLPPPPGLASFRALLPSGPVEKSIEYLISLLRRRQIRGPKECALATAWLLRKVVSTTRASEPGKLITRVQEVGKKLVDAAPRELTVGNIVRRVLGAIREEEENRDNGSTPDTTPGGSIPPTPAGELPAPPIPASAMYSSRDASHSPARHNTGRPVLLSQQTGQPPLRPQVTSMFSIISHPTMRHSSGVSSPIRSGSSTPMATSQVLQPTTDFRAEILEAITEIVDELDQADELVAGYALEHIAPSETVFTYSTSTVVQRFLLKAASKRKFTVIQAESYPNSHKRTHATTMGVKTTDDEDELDSDAFQKPLIAAGITVLLIPDSAIFALMSRANKVIIAANSVLSNGSVVAAAGSKALVKAARFHRVPVIVLAETYKLSPLYPYDPFEYVDYGDVQKVVEWQDREMITGLSAVRNPVSELVEVEDVDLFVTNLGGVSKGFMYRVVRDQYRDEDLEL</sequence>
<protein>
    <submittedName>
        <fullName evidence="1">GCD complex subunit gcd7</fullName>
    </submittedName>
</protein>
<evidence type="ECO:0000313" key="2">
    <source>
        <dbReference type="Proteomes" id="UP001172386"/>
    </source>
</evidence>
<reference evidence="1" key="1">
    <citation type="submission" date="2022-10" db="EMBL/GenBank/DDBJ databases">
        <title>Culturing micro-colonial fungi from biological soil crusts in the Mojave desert and describing Neophaeococcomyces mojavensis, and introducing the new genera and species Taxawa tesnikishii.</title>
        <authorList>
            <person name="Kurbessoian T."/>
            <person name="Stajich J.E."/>
        </authorList>
    </citation>
    <scope>NUCLEOTIDE SEQUENCE</scope>
    <source>
        <strain evidence="1">JES_112</strain>
    </source>
</reference>
<name>A0ACC2ZU65_9EURO</name>
<accession>A0ACC2ZU65</accession>
<comment type="caution">
    <text evidence="1">The sequence shown here is derived from an EMBL/GenBank/DDBJ whole genome shotgun (WGS) entry which is preliminary data.</text>
</comment>
<gene>
    <name evidence="1" type="primary">GCD7</name>
    <name evidence="1" type="ORF">H2198_009531</name>
</gene>
<keyword evidence="2" id="KW-1185">Reference proteome</keyword>
<evidence type="ECO:0000313" key="1">
    <source>
        <dbReference type="EMBL" id="KAJ9651176.1"/>
    </source>
</evidence>
<dbReference type="Proteomes" id="UP001172386">
    <property type="component" value="Unassembled WGS sequence"/>
</dbReference>
<proteinExistence type="predicted"/>
<dbReference type="EMBL" id="JAPDRQ010000276">
    <property type="protein sequence ID" value="KAJ9651176.1"/>
    <property type="molecule type" value="Genomic_DNA"/>
</dbReference>